<gene>
    <name evidence="2" type="ORF">N5B56_04625</name>
</gene>
<dbReference type="EMBL" id="JAODBU010000004">
    <property type="protein sequence ID" value="MCT7398375.1"/>
    <property type="molecule type" value="Genomic_DNA"/>
</dbReference>
<keyword evidence="1" id="KW-0472">Membrane</keyword>
<organism evidence="2 3">
    <name type="scientific">Eubacterium album</name>
    <dbReference type="NCBI Taxonomy" id="2978477"/>
    <lineage>
        <taxon>Bacteria</taxon>
        <taxon>Bacillati</taxon>
        <taxon>Bacillota</taxon>
        <taxon>Clostridia</taxon>
        <taxon>Eubacteriales</taxon>
        <taxon>Eubacteriaceae</taxon>
        <taxon>Eubacterium</taxon>
    </lineage>
</organism>
<reference evidence="2" key="1">
    <citation type="submission" date="2022-09" db="EMBL/GenBank/DDBJ databases">
        <title>Eubacterium sp. LFL-14 isolated from human feces.</title>
        <authorList>
            <person name="Liu F."/>
        </authorList>
    </citation>
    <scope>NUCLEOTIDE SEQUENCE</scope>
    <source>
        <strain evidence="2">LFL-14</strain>
    </source>
</reference>
<keyword evidence="3" id="KW-1185">Reference proteome</keyword>
<dbReference type="Proteomes" id="UP001431199">
    <property type="component" value="Unassembled WGS sequence"/>
</dbReference>
<keyword evidence="1" id="KW-0812">Transmembrane</keyword>
<evidence type="ECO:0000313" key="3">
    <source>
        <dbReference type="Proteomes" id="UP001431199"/>
    </source>
</evidence>
<accession>A0ABT2LYV7</accession>
<evidence type="ECO:0000256" key="1">
    <source>
        <dbReference type="SAM" id="Phobius"/>
    </source>
</evidence>
<name>A0ABT2LYV7_9FIRM</name>
<evidence type="ECO:0000313" key="2">
    <source>
        <dbReference type="EMBL" id="MCT7398375.1"/>
    </source>
</evidence>
<proteinExistence type="predicted"/>
<sequence length="46" mass="4951">MENLLEEHGEIIISGIISVILIILSIAIMYTAAGMNVDFFTKLVGG</sequence>
<keyword evidence="1" id="KW-1133">Transmembrane helix</keyword>
<comment type="caution">
    <text evidence="2">The sequence shown here is derived from an EMBL/GenBank/DDBJ whole genome shotgun (WGS) entry which is preliminary data.</text>
</comment>
<feature type="transmembrane region" description="Helical" evidence="1">
    <location>
        <begin position="12"/>
        <end position="33"/>
    </location>
</feature>
<dbReference type="RefSeq" id="WP_022088004.1">
    <property type="nucleotide sequence ID" value="NZ_JAODBU010000004.1"/>
</dbReference>
<protein>
    <submittedName>
        <fullName evidence="2">Uncharacterized protein</fullName>
    </submittedName>
</protein>